<dbReference type="AlphaFoldDB" id="A0A0U9HFF7"/>
<gene>
    <name evidence="3" type="ORF">TSYNT_6240</name>
</gene>
<dbReference type="SUPFAM" id="SSF55174">
    <property type="entry name" value="Alpha-L RNA-binding motif"/>
    <property type="match status" value="1"/>
</dbReference>
<dbReference type="STRING" id="224999.GCA_001485475_00865"/>
<dbReference type="OrthoDB" id="9811532at2"/>
<dbReference type="InterPro" id="IPR036986">
    <property type="entry name" value="S4_RNA-bd_sf"/>
</dbReference>
<proteinExistence type="predicted"/>
<dbReference type="Proteomes" id="UP000062160">
    <property type="component" value="Unassembled WGS sequence"/>
</dbReference>
<accession>A0A0U9HFF7</accession>
<evidence type="ECO:0000313" key="3">
    <source>
        <dbReference type="EMBL" id="GAQ24859.1"/>
    </source>
</evidence>
<reference evidence="3" key="1">
    <citation type="journal article" date="2016" name="Genome Announc.">
        <title>Draft Genome Sequence of the Syntrophic Lactate-Degrading Bacterium Tepidanaerobacter syntrophicus JLT.</title>
        <authorList>
            <person name="Matsuura N."/>
            <person name="Ohashi A."/>
            <person name="Tourlousse D.M."/>
            <person name="Sekiguchi Y."/>
        </authorList>
    </citation>
    <scope>NUCLEOTIDE SEQUENCE [LARGE SCALE GENOMIC DNA]</scope>
    <source>
        <strain evidence="3">JL</strain>
    </source>
</reference>
<dbReference type="SMART" id="SM00363">
    <property type="entry name" value="S4"/>
    <property type="match status" value="1"/>
</dbReference>
<dbReference type="Pfam" id="PF13275">
    <property type="entry name" value="S4_2"/>
    <property type="match status" value="1"/>
</dbReference>
<protein>
    <submittedName>
        <fullName evidence="3">Ribosome-associated protein</fullName>
    </submittedName>
</protein>
<feature type="domain" description="RNA-binding S4" evidence="2">
    <location>
        <begin position="14"/>
        <end position="71"/>
    </location>
</feature>
<dbReference type="GO" id="GO:0003723">
    <property type="term" value="F:RNA binding"/>
    <property type="evidence" value="ECO:0007669"/>
    <property type="project" value="UniProtKB-KW"/>
</dbReference>
<evidence type="ECO:0000313" key="4">
    <source>
        <dbReference type="Proteomes" id="UP000062160"/>
    </source>
</evidence>
<keyword evidence="1" id="KW-0694">RNA-binding</keyword>
<dbReference type="Gene3D" id="3.10.290.10">
    <property type="entry name" value="RNA-binding S4 domain"/>
    <property type="match status" value="1"/>
</dbReference>
<evidence type="ECO:0000256" key="1">
    <source>
        <dbReference type="PROSITE-ProRule" id="PRU00182"/>
    </source>
</evidence>
<name>A0A0U9HFF7_9FIRM</name>
<dbReference type="RefSeq" id="WP_059032076.1">
    <property type="nucleotide sequence ID" value="NZ_BSDN01000003.1"/>
</dbReference>
<keyword evidence="4" id="KW-1185">Reference proteome</keyword>
<organism evidence="3">
    <name type="scientific">Tepidanaerobacter syntrophicus</name>
    <dbReference type="NCBI Taxonomy" id="224999"/>
    <lineage>
        <taxon>Bacteria</taxon>
        <taxon>Bacillati</taxon>
        <taxon>Bacillota</taxon>
        <taxon>Clostridia</taxon>
        <taxon>Thermosediminibacterales</taxon>
        <taxon>Tepidanaerobacteraceae</taxon>
        <taxon>Tepidanaerobacter</taxon>
    </lineage>
</organism>
<dbReference type="InterPro" id="IPR002942">
    <property type="entry name" value="S4_RNA-bd"/>
</dbReference>
<dbReference type="EMBL" id="DF977000">
    <property type="protein sequence ID" value="GAQ24859.1"/>
    <property type="molecule type" value="Genomic_DNA"/>
</dbReference>
<dbReference type="PROSITE" id="PS50889">
    <property type="entry name" value="S4"/>
    <property type="match status" value="1"/>
</dbReference>
<sequence>MTKEKEVFINTDTIELDKFLKWAGVFSTGGEAKLVINEGRVKVNGQIETHRSRKLKVSDIIEVDGLKLQVCRR</sequence>
<evidence type="ECO:0000259" key="2">
    <source>
        <dbReference type="SMART" id="SM00363"/>
    </source>
</evidence>
<dbReference type="CDD" id="cd00165">
    <property type="entry name" value="S4"/>
    <property type="match status" value="1"/>
</dbReference>